<sequence>MQYNTQQKKMPLPEYGRGIQNMVDHALTIEDRAKRQLC</sequence>
<organism evidence="1">
    <name type="scientific">termite gut metagenome</name>
    <dbReference type="NCBI Taxonomy" id="433724"/>
    <lineage>
        <taxon>unclassified sequences</taxon>
        <taxon>metagenomes</taxon>
        <taxon>organismal metagenomes</taxon>
    </lineage>
</organism>
<feature type="non-terminal residue" evidence="1">
    <location>
        <position position="38"/>
    </location>
</feature>
<dbReference type="Pfam" id="PF14123">
    <property type="entry name" value="DUF4290"/>
    <property type="match status" value="1"/>
</dbReference>
<proteinExistence type="predicted"/>
<dbReference type="AlphaFoldDB" id="A0A5J4PAQ7"/>
<name>A0A5J4PAQ7_9ZZZZ</name>
<accession>A0A5J4PAQ7</accession>
<dbReference type="EMBL" id="SNRY01010419">
    <property type="protein sequence ID" value="KAA6305781.1"/>
    <property type="molecule type" value="Genomic_DNA"/>
</dbReference>
<gene>
    <name evidence="1" type="ORF">EZS27_042564</name>
</gene>
<protein>
    <recommendedName>
        <fullName evidence="2">DUF4290 domain-containing protein</fullName>
    </recommendedName>
</protein>
<reference evidence="1" key="1">
    <citation type="submission" date="2019-03" db="EMBL/GenBank/DDBJ databases">
        <title>Single cell metagenomics reveals metabolic interactions within the superorganism composed of flagellate Streblomastix strix and complex community of Bacteroidetes bacteria on its surface.</title>
        <authorList>
            <person name="Treitli S.C."/>
            <person name="Kolisko M."/>
            <person name="Husnik F."/>
            <person name="Keeling P."/>
            <person name="Hampl V."/>
        </authorList>
    </citation>
    <scope>NUCLEOTIDE SEQUENCE</scope>
    <source>
        <strain evidence="1">STM</strain>
    </source>
</reference>
<evidence type="ECO:0000313" key="1">
    <source>
        <dbReference type="EMBL" id="KAA6305781.1"/>
    </source>
</evidence>
<dbReference type="InterPro" id="IPR025632">
    <property type="entry name" value="DUF4290"/>
</dbReference>
<comment type="caution">
    <text evidence="1">The sequence shown here is derived from an EMBL/GenBank/DDBJ whole genome shotgun (WGS) entry which is preliminary data.</text>
</comment>
<evidence type="ECO:0008006" key="2">
    <source>
        <dbReference type="Google" id="ProtNLM"/>
    </source>
</evidence>